<sequence length="237" mass="25691">MEFGGGIRAVANVQLVAAAGQILSLVGPSGCGKTTLLRLMAGLESPTDGRVVLEPPTAGKLGQIAFVFQQPSLLPWRTAVENVALPLELISRGNRHERKDAAMEMLTRVGLSDALDRYPHQLSGGMKMRVSIARALVTGPSILLLDEPFAALDDMLRTQLGEMLLQLWDDQRFTAVMVTHNIGESIFLSHRIAVMRSGQVKTVVDNPLPFPRTDSVRSTAQFGRFYGVVSATLRGEA</sequence>
<dbReference type="PROSITE" id="PS50893">
    <property type="entry name" value="ABC_TRANSPORTER_2"/>
    <property type="match status" value="1"/>
</dbReference>
<dbReference type="PROSITE" id="PS00211">
    <property type="entry name" value="ABC_TRANSPORTER_1"/>
    <property type="match status" value="1"/>
</dbReference>
<dbReference type="EC" id="3.6.3.-" evidence="5"/>
<keyword evidence="3 5" id="KW-0067">ATP-binding</keyword>
<dbReference type="PANTHER" id="PTHR42788:SF20">
    <property type="entry name" value="ABC TRANSPORTER ATP-BINDING PROTEIN"/>
    <property type="match status" value="1"/>
</dbReference>
<dbReference type="CDD" id="cd03293">
    <property type="entry name" value="ABC_NrtD_SsuB_transporters"/>
    <property type="match status" value="1"/>
</dbReference>
<keyword evidence="2" id="KW-0547">Nucleotide-binding</keyword>
<proteinExistence type="predicted"/>
<dbReference type="SMART" id="SM00382">
    <property type="entry name" value="AAA"/>
    <property type="match status" value="1"/>
</dbReference>
<keyword evidence="5" id="KW-0378">Hydrolase</keyword>
<dbReference type="InterPro" id="IPR003593">
    <property type="entry name" value="AAA+_ATPase"/>
</dbReference>
<dbReference type="InterPro" id="IPR003439">
    <property type="entry name" value="ABC_transporter-like_ATP-bd"/>
</dbReference>
<keyword evidence="1" id="KW-0813">Transport</keyword>
<dbReference type="PANTHER" id="PTHR42788">
    <property type="entry name" value="TAURINE IMPORT ATP-BINDING PROTEIN-RELATED"/>
    <property type="match status" value="1"/>
</dbReference>
<dbReference type="AlphaFoldDB" id="A0A5C6EFA0"/>
<evidence type="ECO:0000256" key="3">
    <source>
        <dbReference type="ARBA" id="ARBA00022840"/>
    </source>
</evidence>
<dbReference type="GO" id="GO:0005524">
    <property type="term" value="F:ATP binding"/>
    <property type="evidence" value="ECO:0007669"/>
    <property type="project" value="UniProtKB-KW"/>
</dbReference>
<dbReference type="Pfam" id="PF00005">
    <property type="entry name" value="ABC_tran"/>
    <property type="match status" value="1"/>
</dbReference>
<organism evidence="5 6">
    <name type="scientific">Rubripirellula tenax</name>
    <dbReference type="NCBI Taxonomy" id="2528015"/>
    <lineage>
        <taxon>Bacteria</taxon>
        <taxon>Pseudomonadati</taxon>
        <taxon>Planctomycetota</taxon>
        <taxon>Planctomycetia</taxon>
        <taxon>Pirellulales</taxon>
        <taxon>Pirellulaceae</taxon>
        <taxon>Rubripirellula</taxon>
    </lineage>
</organism>
<dbReference type="InterPro" id="IPR050166">
    <property type="entry name" value="ABC_transporter_ATP-bind"/>
</dbReference>
<evidence type="ECO:0000313" key="6">
    <source>
        <dbReference type="Proteomes" id="UP000318288"/>
    </source>
</evidence>
<dbReference type="Proteomes" id="UP000318288">
    <property type="component" value="Unassembled WGS sequence"/>
</dbReference>
<gene>
    <name evidence="5" type="primary">cmpD_4</name>
    <name evidence="5" type="ORF">Poly51_49930</name>
</gene>
<feature type="domain" description="ABC transporter" evidence="4">
    <location>
        <begin position="1"/>
        <end position="222"/>
    </location>
</feature>
<evidence type="ECO:0000256" key="2">
    <source>
        <dbReference type="ARBA" id="ARBA00022741"/>
    </source>
</evidence>
<accession>A0A5C6EFA0</accession>
<keyword evidence="6" id="KW-1185">Reference proteome</keyword>
<dbReference type="EMBL" id="SJPW01000007">
    <property type="protein sequence ID" value="TWU47195.1"/>
    <property type="molecule type" value="Genomic_DNA"/>
</dbReference>
<dbReference type="SUPFAM" id="SSF52540">
    <property type="entry name" value="P-loop containing nucleoside triphosphate hydrolases"/>
    <property type="match status" value="1"/>
</dbReference>
<dbReference type="InterPro" id="IPR017871">
    <property type="entry name" value="ABC_transporter-like_CS"/>
</dbReference>
<dbReference type="InterPro" id="IPR027417">
    <property type="entry name" value="P-loop_NTPase"/>
</dbReference>
<evidence type="ECO:0000259" key="4">
    <source>
        <dbReference type="PROSITE" id="PS50893"/>
    </source>
</evidence>
<dbReference type="GO" id="GO:0016887">
    <property type="term" value="F:ATP hydrolysis activity"/>
    <property type="evidence" value="ECO:0007669"/>
    <property type="project" value="InterPro"/>
</dbReference>
<protein>
    <submittedName>
        <fullName evidence="5">Bicarbonate transport ATP-binding protein CmpD</fullName>
        <ecNumber evidence="5">3.6.3.-</ecNumber>
    </submittedName>
</protein>
<evidence type="ECO:0000256" key="1">
    <source>
        <dbReference type="ARBA" id="ARBA00022448"/>
    </source>
</evidence>
<dbReference type="Gene3D" id="3.40.50.300">
    <property type="entry name" value="P-loop containing nucleotide triphosphate hydrolases"/>
    <property type="match status" value="1"/>
</dbReference>
<evidence type="ECO:0000313" key="5">
    <source>
        <dbReference type="EMBL" id="TWU47195.1"/>
    </source>
</evidence>
<name>A0A5C6EFA0_9BACT</name>
<reference evidence="5 6" key="1">
    <citation type="submission" date="2019-02" db="EMBL/GenBank/DDBJ databases">
        <title>Deep-cultivation of Planctomycetes and their phenomic and genomic characterization uncovers novel biology.</title>
        <authorList>
            <person name="Wiegand S."/>
            <person name="Jogler M."/>
            <person name="Boedeker C."/>
            <person name="Pinto D."/>
            <person name="Vollmers J."/>
            <person name="Rivas-Marin E."/>
            <person name="Kohn T."/>
            <person name="Peeters S.H."/>
            <person name="Heuer A."/>
            <person name="Rast P."/>
            <person name="Oberbeckmann S."/>
            <person name="Bunk B."/>
            <person name="Jeske O."/>
            <person name="Meyerdierks A."/>
            <person name="Storesund J.E."/>
            <person name="Kallscheuer N."/>
            <person name="Luecker S."/>
            <person name="Lage O.M."/>
            <person name="Pohl T."/>
            <person name="Merkel B.J."/>
            <person name="Hornburger P."/>
            <person name="Mueller R.-W."/>
            <person name="Bruemmer F."/>
            <person name="Labrenz M."/>
            <person name="Spormann A.M."/>
            <person name="Op Den Camp H."/>
            <person name="Overmann J."/>
            <person name="Amann R."/>
            <person name="Jetten M.S.M."/>
            <person name="Mascher T."/>
            <person name="Medema M.H."/>
            <person name="Devos D.P."/>
            <person name="Kaster A.-K."/>
            <person name="Ovreas L."/>
            <person name="Rohde M."/>
            <person name="Galperin M.Y."/>
            <person name="Jogler C."/>
        </authorList>
    </citation>
    <scope>NUCLEOTIDE SEQUENCE [LARGE SCALE GENOMIC DNA]</scope>
    <source>
        <strain evidence="5 6">Poly51</strain>
    </source>
</reference>
<comment type="caution">
    <text evidence="5">The sequence shown here is derived from an EMBL/GenBank/DDBJ whole genome shotgun (WGS) entry which is preliminary data.</text>
</comment>